<keyword evidence="1" id="KW-0479">Metal-binding</keyword>
<dbReference type="SUPFAM" id="SSF56784">
    <property type="entry name" value="HAD-like"/>
    <property type="match status" value="1"/>
</dbReference>
<gene>
    <name evidence="3" type="ORF">C2M16_05500</name>
</gene>
<dbReference type="InterPro" id="IPR023214">
    <property type="entry name" value="HAD_sf"/>
</dbReference>
<dbReference type="RefSeq" id="WP_103253349.1">
    <property type="nucleotide sequence ID" value="NZ_PPHQ01000003.1"/>
</dbReference>
<dbReference type="GO" id="GO:0046872">
    <property type="term" value="F:metal ion binding"/>
    <property type="evidence" value="ECO:0007669"/>
    <property type="project" value="UniProtKB-KW"/>
</dbReference>
<sequence>MKSILYYLEPRTELNDKLFRYATLRSYLLPEIDGLRIADKSLDFKMIVSRTIYNKAKQNNLKMEGIDFIIIDEDVFEKNSYLKNINVSNELYHGNLNIKANEELKSIISACLPVDYKPDIIISYESPAPFFKEIFPSSLLLNAMFGIFSRAPFPAYGLLDPCGLYEYSYQYKYADKIRAEEISEEEKEVIKLLRRQSSRALAAYHPLKKYISSLYEKYDRLVVLACQVDNYFSYNSCTNYPSQYAMVEDVLSQVPSNIGVIVTEHGYKRQISDEQIESLNEKYSNFIYFSKKDVFTPSQFILPYVDGALSVSSSIGYQAALWQIPYFGLGKSQVDVLCSNTSLMSFVNDVEKGIKIDRDNILYVLLSKVHLSHKNDLFNGKSYLNKLKDLFNKFTSNCDEYEYFNTKKSIDEVRKDIICGNREWLLKKNFIDSKLVPEVDHLRVAMSHSKAISYDLFDTLVERDFVEPHELFNLIESRVRNELNNKNFPFYYVRRQAEIDLRRETRGEFEITLDEIYERFPRYFDLTLEQLEKIKNIEIDAEVELVHPKKEMVREFYFSQMICESVSIITDIYLSQNVIERILQKVKISGYNKLLVSAETKTRKHNGTIYPEYLKYIRDNFDINAGQALHVGDNKQADGDMAKKHGIKTYVFQKAIDNYKKSLIADILRSSINHPGISSSVINGLFANKYHAGHWFKINRESIFNADEYNYGYMAIGPLVVGFTQWLYRRVNKLGIKKLYFLSRDGWILKKTFDYFYPESSSGIKTEYLYSSRRTAMVASLRNIDDIIEVASQNFNARKLSDFLSTRFGLDVDTVKKSVLEKYNYKHDTIVSPYFEFGKLIGFLKDIHHTILSNAKNERESYIDYLRETGFENDCLNGGATVVDIGYSGSMQYYLKKILQCPCVNGFYFLTHHHSRDYFSNDHFEGFLQNLDDHKIAYRHGLNDHVFIFEAALSSPEGSLIKMEGKGQEREMIFLEAEEEIVRKNALLGTHRGVMDFVHDIKTRFGSYFKYIEFSPILSSQLILNFANNPNGIDAGMFASHEVENVFGGGSVCLISPLLDCYKDSNGTINPKIIDELLKASKWKRGASAYYNLVNGTQPRVNPAKMPAPSVNPVVVKQTPQTTYAHPLKTTTQRKLAKLKKDPYLFFNDSQKPLLKSLRLFFKNTSKLN</sequence>
<dbReference type="EMBL" id="PPHQ01000003">
    <property type="protein sequence ID" value="PNY69115.1"/>
    <property type="molecule type" value="Genomic_DNA"/>
</dbReference>
<accession>A0A2K3TXU7</accession>
<comment type="caution">
    <text evidence="3">The sequence shown here is derived from an EMBL/GenBank/DDBJ whole genome shotgun (WGS) entry which is preliminary data.</text>
</comment>
<dbReference type="Gene3D" id="3.40.50.1000">
    <property type="entry name" value="HAD superfamily/HAD-like"/>
    <property type="match status" value="1"/>
</dbReference>
<dbReference type="Proteomes" id="UP000236598">
    <property type="component" value="Unassembled WGS sequence"/>
</dbReference>
<evidence type="ECO:0000256" key="1">
    <source>
        <dbReference type="ARBA" id="ARBA00022723"/>
    </source>
</evidence>
<reference evidence="3 4" key="1">
    <citation type="submission" date="2018-01" db="EMBL/GenBank/DDBJ databases">
        <title>Draft Genomic Sequencing Of Potential Extraintestinal Pathogenic Escherichia coli B8S18 Isolated From Retail Chicken Skin.</title>
        <authorList>
            <person name="Xu A."/>
            <person name="Tilman S."/>
            <person name="Wisser-Parker K."/>
            <person name="Sheen S."/>
            <person name="Sommers C."/>
        </authorList>
    </citation>
    <scope>NUCLEOTIDE SEQUENCE [LARGE SCALE GENOMIC DNA]</scope>
    <source>
        <strain evidence="3 4">B8S18Com</strain>
    </source>
</reference>
<protein>
    <recommendedName>
        <fullName evidence="5">HAD-IA family hydrolase</fullName>
    </recommendedName>
</protein>
<evidence type="ECO:0000256" key="2">
    <source>
        <dbReference type="ARBA" id="ARBA00022842"/>
    </source>
</evidence>
<evidence type="ECO:0000313" key="3">
    <source>
        <dbReference type="EMBL" id="PNY69115.1"/>
    </source>
</evidence>
<proteinExistence type="predicted"/>
<dbReference type="InterPro" id="IPR036412">
    <property type="entry name" value="HAD-like_sf"/>
</dbReference>
<keyword evidence="2" id="KW-0460">Magnesium</keyword>
<evidence type="ECO:0008006" key="5">
    <source>
        <dbReference type="Google" id="ProtNLM"/>
    </source>
</evidence>
<name>A0A2K3TXU7_ECOLX</name>
<dbReference type="Gene3D" id="1.10.150.400">
    <property type="match status" value="1"/>
</dbReference>
<dbReference type="AlphaFoldDB" id="A0A2K3TXU7"/>
<evidence type="ECO:0000313" key="4">
    <source>
        <dbReference type="Proteomes" id="UP000236598"/>
    </source>
</evidence>
<organism evidence="3 4">
    <name type="scientific">Escherichia coli</name>
    <dbReference type="NCBI Taxonomy" id="562"/>
    <lineage>
        <taxon>Bacteria</taxon>
        <taxon>Pseudomonadati</taxon>
        <taxon>Pseudomonadota</taxon>
        <taxon>Gammaproteobacteria</taxon>
        <taxon>Enterobacterales</taxon>
        <taxon>Enterobacteriaceae</taxon>
        <taxon>Escherichia</taxon>
    </lineage>
</organism>